<sequence>MAINITAIKTSSNGVWQGDNPLHFAFPLLIVQTTVVLLVSRSLSFLLKPLRQPKVIAEIIGGILLGPSALGRNKTYLHNVFPAWSEPILETVASIGLLFFLFLVGLELDLHSIRRSGRRAFSIAAAGISLPFACGVGVAFVLRHVVSGADEAGYGAFLVFMGVALSITAFPVLARILAELRLLNTQLGETAMAAAAFNDLAAWVLLALAVAISSSSGSGSHRSPVVSIWVLLTGLVFVSVQMVVVRPAMAWVARRAESGGGESEVWVALTLAGVLVSGFFTDFIGIHSIFGAFIFGLTVPKEGDFAGRLTERIEDFVSVLLLPLYFASSGLKTNVASIKDATSWGILALVICTACVGKIVGTFVAAMACRMAAREAITLGVLMNTKGLVELIVLNIGRERKVLNDEVFAIMVLMALVTTFITTPSVMAIYKPARAGPYTHEHRKLHRSASSSIPDPKELRVLACVHGPRDAPSLISLLDTIRGGATNRCPLKLHVLNLVELTDRPSSIVMARRSGLPFRLRREARDQVALAFDAYGQLSRVRVRSMTAVSSMAAMHEDVRDVAEQKRVSLLIVPFHRHQHRRDGPVENAGPGWRAVNRRIMREAPCSVAVLVDRGLGGGGQVRSADVAREICVIFFGGPDDREALALAGRMAQHPGVRVTAVRFVPEKKGDVERPNVTLRASPLKNADESYTFSTAVMDRQREKEMDEAAVAAFQKKTERGTARYEKRPAGNVIEAVLKIGKSGEFELVVVGKGRFPTSMVAEIAEQPAEHPELGPIGDVLASSSHGIASSVLVIQQHDMIHSEETPVSVTPVSAVVDGDSAIVDIVDIHETPGEPRNRLVGAGDPTARHDPFRGDAGCRR</sequence>
<evidence type="ECO:0000256" key="14">
    <source>
        <dbReference type="SAM" id="Phobius"/>
    </source>
</evidence>
<dbReference type="Gene3D" id="3.40.50.12370">
    <property type="match status" value="1"/>
</dbReference>
<feature type="transmembrane region" description="Helical" evidence="14">
    <location>
        <begin position="154"/>
        <end position="178"/>
    </location>
</feature>
<dbReference type="InterPro" id="IPR038770">
    <property type="entry name" value="Na+/solute_symporter_sf"/>
</dbReference>
<keyword evidence="10" id="KW-0406">Ion transport</keyword>
<keyword evidence="4" id="KW-0813">Transport</keyword>
<comment type="function">
    <text evidence="1">May function as sodium-coupled metabolite transporter across the chloroplast envelope.</text>
</comment>
<evidence type="ECO:0000313" key="18">
    <source>
        <dbReference type="EMBL" id="URE09358.1"/>
    </source>
</evidence>
<dbReference type="AlphaFoldDB" id="A0A9E7GA14"/>
<dbReference type="Pfam" id="PF23256">
    <property type="entry name" value="CHX17_2nd"/>
    <property type="match status" value="1"/>
</dbReference>
<evidence type="ECO:0000256" key="11">
    <source>
        <dbReference type="ARBA" id="ARBA00023136"/>
    </source>
</evidence>
<feature type="transmembrane region" description="Helical" evidence="14">
    <location>
        <begin position="91"/>
        <end position="108"/>
    </location>
</feature>
<keyword evidence="11 14" id="KW-0472">Membrane</keyword>
<reference evidence="18" key="1">
    <citation type="submission" date="2022-05" db="EMBL/GenBank/DDBJ databases">
        <title>The Musa troglodytarum L. genome provides insights into the mechanism of non-climacteric behaviour and enrichment of carotenoids.</title>
        <authorList>
            <person name="Wang J."/>
        </authorList>
    </citation>
    <scope>NUCLEOTIDE SEQUENCE</scope>
    <source>
        <tissue evidence="18">Leaf</tissue>
    </source>
</reference>
<feature type="transmembrane region" description="Helical" evidence="14">
    <location>
        <begin position="344"/>
        <end position="369"/>
    </location>
</feature>
<gene>
    <name evidence="18" type="ORF">MUK42_04194</name>
</gene>
<feature type="domain" description="Cation/H(+) antiporter central" evidence="16">
    <location>
        <begin position="491"/>
        <end position="623"/>
    </location>
</feature>
<feature type="transmembrane region" description="Helical" evidence="14">
    <location>
        <begin position="226"/>
        <end position="245"/>
    </location>
</feature>
<keyword evidence="19" id="KW-1185">Reference proteome</keyword>
<dbReference type="GO" id="GO:0009941">
    <property type="term" value="C:chloroplast envelope"/>
    <property type="evidence" value="ECO:0007669"/>
    <property type="project" value="UniProtKB-SubCell"/>
</dbReference>
<feature type="transmembrane region" description="Helical" evidence="14">
    <location>
        <begin position="24"/>
        <end position="43"/>
    </location>
</feature>
<dbReference type="PANTHER" id="PTHR32468:SF0">
    <property type="entry name" value="K(+)_H(+) ANTIPORTER 1"/>
    <property type="match status" value="1"/>
</dbReference>
<evidence type="ECO:0000256" key="2">
    <source>
        <dbReference type="ARBA" id="ARBA00004119"/>
    </source>
</evidence>
<dbReference type="GO" id="GO:0006813">
    <property type="term" value="P:potassium ion transport"/>
    <property type="evidence" value="ECO:0007669"/>
    <property type="project" value="UniProtKB-KW"/>
</dbReference>
<keyword evidence="7 14" id="KW-0812">Transmembrane</keyword>
<dbReference type="GO" id="GO:0012505">
    <property type="term" value="C:endomembrane system"/>
    <property type="evidence" value="ECO:0007669"/>
    <property type="project" value="TreeGrafter"/>
</dbReference>
<evidence type="ECO:0000259" key="15">
    <source>
        <dbReference type="Pfam" id="PF00999"/>
    </source>
</evidence>
<evidence type="ECO:0000256" key="9">
    <source>
        <dbReference type="ARBA" id="ARBA00022989"/>
    </source>
</evidence>
<dbReference type="InterPro" id="IPR057291">
    <property type="entry name" value="CHX17_2nd"/>
</dbReference>
<evidence type="ECO:0000256" key="8">
    <source>
        <dbReference type="ARBA" id="ARBA00022958"/>
    </source>
</evidence>
<dbReference type="FunFam" id="1.20.1530.20:FF:000003">
    <property type="entry name" value="Cation/H(+) antiporter 15"/>
    <property type="match status" value="1"/>
</dbReference>
<keyword evidence="9 14" id="KW-1133">Transmembrane helix</keyword>
<feature type="transmembrane region" description="Helical" evidence="14">
    <location>
        <begin position="120"/>
        <end position="142"/>
    </location>
</feature>
<dbReference type="InterPro" id="IPR057290">
    <property type="entry name" value="CHX17_C"/>
</dbReference>
<dbReference type="OrthoDB" id="2687058at2759"/>
<evidence type="ECO:0000259" key="16">
    <source>
        <dbReference type="Pfam" id="PF23256"/>
    </source>
</evidence>
<proteinExistence type="inferred from homology"/>
<comment type="subcellular location">
    <subcellularLocation>
        <location evidence="3">Membrane</location>
        <topology evidence="3">Multi-pass membrane protein</topology>
    </subcellularLocation>
    <subcellularLocation>
        <location evidence="2">Plastid</location>
        <location evidence="2">Chloroplast envelope</location>
    </subcellularLocation>
</comment>
<keyword evidence="6" id="KW-0633">Potassium transport</keyword>
<dbReference type="Pfam" id="PF23259">
    <property type="entry name" value="CHX17_C"/>
    <property type="match status" value="2"/>
</dbReference>
<dbReference type="InterPro" id="IPR006153">
    <property type="entry name" value="Cation/H_exchanger_TM"/>
</dbReference>
<evidence type="ECO:0000256" key="1">
    <source>
        <dbReference type="ARBA" id="ARBA00003198"/>
    </source>
</evidence>
<evidence type="ECO:0000256" key="7">
    <source>
        <dbReference type="ARBA" id="ARBA00022692"/>
    </source>
</evidence>
<feature type="transmembrane region" description="Helical" evidence="14">
    <location>
        <begin position="408"/>
        <end position="430"/>
    </location>
</feature>
<dbReference type="Gene3D" id="1.20.1530.20">
    <property type="match status" value="1"/>
</dbReference>
<keyword evidence="8" id="KW-0630">Potassium</keyword>
<dbReference type="GO" id="GO:1902600">
    <property type="term" value="P:proton transmembrane transport"/>
    <property type="evidence" value="ECO:0007669"/>
    <property type="project" value="InterPro"/>
</dbReference>
<dbReference type="InterPro" id="IPR050794">
    <property type="entry name" value="CPA2_transporter"/>
</dbReference>
<evidence type="ECO:0000256" key="4">
    <source>
        <dbReference type="ARBA" id="ARBA00022448"/>
    </source>
</evidence>
<feature type="transmembrane region" description="Helical" evidence="14">
    <location>
        <begin position="266"/>
        <end position="295"/>
    </location>
</feature>
<accession>A0A9E7GA14</accession>
<evidence type="ECO:0000256" key="6">
    <source>
        <dbReference type="ARBA" id="ARBA00022538"/>
    </source>
</evidence>
<evidence type="ECO:0000256" key="10">
    <source>
        <dbReference type="ARBA" id="ARBA00023065"/>
    </source>
</evidence>
<dbReference type="Pfam" id="PF00999">
    <property type="entry name" value="Na_H_Exchanger"/>
    <property type="match status" value="1"/>
</dbReference>
<feature type="domain" description="Cation/H(+) antiporter C-terminal" evidence="17">
    <location>
        <begin position="631"/>
        <end position="664"/>
    </location>
</feature>
<organism evidence="18 19">
    <name type="scientific">Musa troglodytarum</name>
    <name type="common">fe'i banana</name>
    <dbReference type="NCBI Taxonomy" id="320322"/>
    <lineage>
        <taxon>Eukaryota</taxon>
        <taxon>Viridiplantae</taxon>
        <taxon>Streptophyta</taxon>
        <taxon>Embryophyta</taxon>
        <taxon>Tracheophyta</taxon>
        <taxon>Spermatophyta</taxon>
        <taxon>Magnoliopsida</taxon>
        <taxon>Liliopsida</taxon>
        <taxon>Zingiberales</taxon>
        <taxon>Musaceae</taxon>
        <taxon>Musa</taxon>
    </lineage>
</organism>
<evidence type="ECO:0000256" key="5">
    <source>
        <dbReference type="ARBA" id="ARBA00022449"/>
    </source>
</evidence>
<evidence type="ECO:0000256" key="13">
    <source>
        <dbReference type="SAM" id="MobiDB-lite"/>
    </source>
</evidence>
<name>A0A9E7GA14_9LILI</name>
<dbReference type="EMBL" id="CP097508">
    <property type="protein sequence ID" value="URE09358.1"/>
    <property type="molecule type" value="Genomic_DNA"/>
</dbReference>
<feature type="domain" description="Cation/H+ exchanger transmembrane" evidence="15">
    <location>
        <begin position="40"/>
        <end position="426"/>
    </location>
</feature>
<feature type="region of interest" description="Disordered" evidence="13">
    <location>
        <begin position="834"/>
        <end position="861"/>
    </location>
</feature>
<dbReference type="GO" id="GO:0006885">
    <property type="term" value="P:regulation of pH"/>
    <property type="evidence" value="ECO:0007669"/>
    <property type="project" value="TreeGrafter"/>
</dbReference>
<protein>
    <submittedName>
        <fullName evidence="18">Sodium/hydrogen exchanger family</fullName>
    </submittedName>
</protein>
<comment type="similarity">
    <text evidence="12">Belongs to the monovalent cation:proton antiporter 2 (CPA2) transporter (TC 2.A.37) family. CHX (TC 2.A.37.4) subfamily.</text>
</comment>
<feature type="domain" description="Cation/H(+) antiporter C-terminal" evidence="17">
    <location>
        <begin position="689"/>
        <end position="798"/>
    </location>
</feature>
<dbReference type="PANTHER" id="PTHR32468">
    <property type="entry name" value="CATION/H + ANTIPORTER"/>
    <property type="match status" value="1"/>
</dbReference>
<evidence type="ECO:0000313" key="19">
    <source>
        <dbReference type="Proteomes" id="UP001055439"/>
    </source>
</evidence>
<feature type="compositionally biased region" description="Basic and acidic residues" evidence="13">
    <location>
        <begin position="847"/>
        <end position="861"/>
    </location>
</feature>
<dbReference type="Proteomes" id="UP001055439">
    <property type="component" value="Chromosome 6"/>
</dbReference>
<keyword evidence="5" id="KW-0050">Antiport</keyword>
<dbReference type="GO" id="GO:0015297">
    <property type="term" value="F:antiporter activity"/>
    <property type="evidence" value="ECO:0007669"/>
    <property type="project" value="UniProtKB-KW"/>
</dbReference>
<evidence type="ECO:0000256" key="12">
    <source>
        <dbReference type="ARBA" id="ARBA00038341"/>
    </source>
</evidence>
<feature type="transmembrane region" description="Helical" evidence="14">
    <location>
        <begin position="190"/>
        <end position="214"/>
    </location>
</feature>
<dbReference type="GO" id="GO:0016020">
    <property type="term" value="C:membrane"/>
    <property type="evidence" value="ECO:0007669"/>
    <property type="project" value="UniProtKB-SubCell"/>
</dbReference>
<evidence type="ECO:0000259" key="17">
    <source>
        <dbReference type="Pfam" id="PF23259"/>
    </source>
</evidence>
<evidence type="ECO:0000256" key="3">
    <source>
        <dbReference type="ARBA" id="ARBA00004141"/>
    </source>
</evidence>